<dbReference type="InterPro" id="IPR001965">
    <property type="entry name" value="Znf_PHD"/>
</dbReference>
<dbReference type="PROSITE" id="PS50016">
    <property type="entry name" value="ZF_PHD_2"/>
    <property type="match status" value="1"/>
</dbReference>
<keyword evidence="1" id="KW-0479">Metal-binding</keyword>
<feature type="domain" description="PHD-type" evidence="6">
    <location>
        <begin position="372"/>
        <end position="425"/>
    </location>
</feature>
<dbReference type="Proteomes" id="UP000054549">
    <property type="component" value="Unassembled WGS sequence"/>
</dbReference>
<keyword evidence="3" id="KW-0862">Zinc</keyword>
<keyword evidence="2 4" id="KW-0863">Zinc-finger</keyword>
<dbReference type="STRING" id="946122.A0A0C2T5B3"/>
<organism evidence="7 8">
    <name type="scientific">Amanita muscaria (strain Koide BX008)</name>
    <dbReference type="NCBI Taxonomy" id="946122"/>
    <lineage>
        <taxon>Eukaryota</taxon>
        <taxon>Fungi</taxon>
        <taxon>Dikarya</taxon>
        <taxon>Basidiomycota</taxon>
        <taxon>Agaricomycotina</taxon>
        <taxon>Agaricomycetes</taxon>
        <taxon>Agaricomycetidae</taxon>
        <taxon>Agaricales</taxon>
        <taxon>Pluteineae</taxon>
        <taxon>Amanitaceae</taxon>
        <taxon>Amanita</taxon>
    </lineage>
</organism>
<feature type="region of interest" description="Disordered" evidence="5">
    <location>
        <begin position="557"/>
        <end position="584"/>
    </location>
</feature>
<feature type="region of interest" description="Disordered" evidence="5">
    <location>
        <begin position="426"/>
        <end position="507"/>
    </location>
</feature>
<dbReference type="SUPFAM" id="SSF57903">
    <property type="entry name" value="FYVE/PHD zinc finger"/>
    <property type="match status" value="1"/>
</dbReference>
<feature type="compositionally biased region" description="Polar residues" evidence="5">
    <location>
        <begin position="488"/>
        <end position="505"/>
    </location>
</feature>
<protein>
    <recommendedName>
        <fullName evidence="6">PHD-type domain-containing protein</fullName>
    </recommendedName>
</protein>
<dbReference type="Pfam" id="PF00628">
    <property type="entry name" value="PHD"/>
    <property type="match status" value="1"/>
</dbReference>
<dbReference type="OrthoDB" id="436852at2759"/>
<dbReference type="PROSITE" id="PS01359">
    <property type="entry name" value="ZF_PHD_1"/>
    <property type="match status" value="1"/>
</dbReference>
<feature type="compositionally biased region" description="Basic and acidic residues" evidence="5">
    <location>
        <begin position="288"/>
        <end position="297"/>
    </location>
</feature>
<dbReference type="Gene3D" id="3.30.40.10">
    <property type="entry name" value="Zinc/RING finger domain, C3HC4 (zinc finger)"/>
    <property type="match status" value="1"/>
</dbReference>
<evidence type="ECO:0000313" key="7">
    <source>
        <dbReference type="EMBL" id="KIL71105.1"/>
    </source>
</evidence>
<gene>
    <name evidence="7" type="ORF">M378DRAFT_66329</name>
</gene>
<feature type="compositionally biased region" description="Basic and acidic residues" evidence="5">
    <location>
        <begin position="442"/>
        <end position="451"/>
    </location>
</feature>
<dbReference type="AlphaFoldDB" id="A0A0C2T5B3"/>
<dbReference type="EMBL" id="KN818223">
    <property type="protein sequence ID" value="KIL71105.1"/>
    <property type="molecule type" value="Genomic_DNA"/>
</dbReference>
<feature type="region of interest" description="Disordered" evidence="5">
    <location>
        <begin position="50"/>
        <end position="76"/>
    </location>
</feature>
<feature type="compositionally biased region" description="Polar residues" evidence="5">
    <location>
        <begin position="426"/>
        <end position="435"/>
    </location>
</feature>
<evidence type="ECO:0000256" key="2">
    <source>
        <dbReference type="ARBA" id="ARBA00022771"/>
    </source>
</evidence>
<dbReference type="InterPro" id="IPR019786">
    <property type="entry name" value="Zinc_finger_PHD-type_CS"/>
</dbReference>
<dbReference type="PANTHER" id="PTHR46201">
    <property type="entry name" value="PHD FINGER PROTEIN MALE MEIOCYTE DEATH 1-RELATED"/>
    <property type="match status" value="1"/>
</dbReference>
<dbReference type="InParanoid" id="A0A0C2T5B3"/>
<dbReference type="HOGENOM" id="CLU_013082_1_0_1"/>
<evidence type="ECO:0000256" key="5">
    <source>
        <dbReference type="SAM" id="MobiDB-lite"/>
    </source>
</evidence>
<proteinExistence type="predicted"/>
<sequence length="648" mass="72631">MSPLIDPNTNLIPPAGGEMARIRQTTMENRMALLREAEMRRPDYLKREKRLGSSADYSGTDHATQPDFDKSVTIGVTNSPNKGRRLKLFQETSEESFEESLMAGGYGRYRTTEWVRQPQPLALAATNVAGPSNIVTLLEQAQEPPVSEKDLKRRKRLEAFQRDKGSGAQKPDLLPAMMEGKGRVLVDATYEARTATNDISLMKKRNVGRKKRNKDGLVKEDQHVVLGPVAEPQWPNWIDNEFPWRLRTEEIVGFQKVQEENRLKLIENYLDRDSDDDDDDKEETDGVSADRLDASRREVPEVQRLRGRGKMVPLSVRAHPANSCGPNVSRSSEKKLFPCDPADARIALLAKTRVRSMSNRVRRKYQTRGGEGAVCICDNGTDDGRPLVQCDGCETWYHLQCIGIEDVAELGREEDPFFCHSCENRATPSELSSEPTFVPTDDEPRTHRTHDTPFFQSSSPYNSPSWSFGRVPRTPTHRGSDLDPPALSSGSSWINSSRHGPSTPQHPYGVHVYTQGIDTYGHPFEESPFDPASTPSRGIKLGTSFMTPKNSVWSARPSYAMQTPSKPSGRAPNRNGLSPFASDVNYKGSDCTSPLWRFSGLDESPIRSRPGEGYQARQYSESPLVSRTQAFSFLEESPIVRIKGKERM</sequence>
<accession>A0A0C2T5B3</accession>
<name>A0A0C2T5B3_AMAMK</name>
<dbReference type="PANTHER" id="PTHR46201:SF9">
    <property type="entry name" value="PHD FINGER PROTEIN MALE MEIOCYTE DEATH 1"/>
    <property type="match status" value="1"/>
</dbReference>
<dbReference type="GO" id="GO:0008270">
    <property type="term" value="F:zinc ion binding"/>
    <property type="evidence" value="ECO:0007669"/>
    <property type="project" value="UniProtKB-KW"/>
</dbReference>
<keyword evidence="8" id="KW-1185">Reference proteome</keyword>
<evidence type="ECO:0000256" key="1">
    <source>
        <dbReference type="ARBA" id="ARBA00022723"/>
    </source>
</evidence>
<evidence type="ECO:0000256" key="4">
    <source>
        <dbReference type="PROSITE-ProRule" id="PRU00146"/>
    </source>
</evidence>
<dbReference type="InterPro" id="IPR019787">
    <property type="entry name" value="Znf_PHD-finger"/>
</dbReference>
<feature type="region of interest" description="Disordered" evidence="5">
    <location>
        <begin position="271"/>
        <end position="297"/>
    </location>
</feature>
<reference evidence="7 8" key="1">
    <citation type="submission" date="2014-04" db="EMBL/GenBank/DDBJ databases">
        <title>Evolutionary Origins and Diversification of the Mycorrhizal Mutualists.</title>
        <authorList>
            <consortium name="DOE Joint Genome Institute"/>
            <consortium name="Mycorrhizal Genomics Consortium"/>
            <person name="Kohler A."/>
            <person name="Kuo A."/>
            <person name="Nagy L.G."/>
            <person name="Floudas D."/>
            <person name="Copeland A."/>
            <person name="Barry K.W."/>
            <person name="Cichocki N."/>
            <person name="Veneault-Fourrey C."/>
            <person name="LaButti K."/>
            <person name="Lindquist E.A."/>
            <person name="Lipzen A."/>
            <person name="Lundell T."/>
            <person name="Morin E."/>
            <person name="Murat C."/>
            <person name="Riley R."/>
            <person name="Ohm R."/>
            <person name="Sun H."/>
            <person name="Tunlid A."/>
            <person name="Henrissat B."/>
            <person name="Grigoriev I.V."/>
            <person name="Hibbett D.S."/>
            <person name="Martin F."/>
        </authorList>
    </citation>
    <scope>NUCLEOTIDE SEQUENCE [LARGE SCALE GENOMIC DNA]</scope>
    <source>
        <strain evidence="7 8">Koide BX008</strain>
    </source>
</reference>
<feature type="compositionally biased region" description="Acidic residues" evidence="5">
    <location>
        <begin position="273"/>
        <end position="285"/>
    </location>
</feature>
<evidence type="ECO:0000313" key="8">
    <source>
        <dbReference type="Proteomes" id="UP000054549"/>
    </source>
</evidence>
<feature type="region of interest" description="Disordered" evidence="5">
    <location>
        <begin position="600"/>
        <end position="621"/>
    </location>
</feature>
<dbReference type="SMART" id="SM00249">
    <property type="entry name" value="PHD"/>
    <property type="match status" value="1"/>
</dbReference>
<dbReference type="InterPro" id="IPR013083">
    <property type="entry name" value="Znf_RING/FYVE/PHD"/>
</dbReference>
<dbReference type="InterPro" id="IPR011011">
    <property type="entry name" value="Znf_FYVE_PHD"/>
</dbReference>
<evidence type="ECO:0000259" key="6">
    <source>
        <dbReference type="PROSITE" id="PS50016"/>
    </source>
</evidence>
<dbReference type="CDD" id="cd15522">
    <property type="entry name" value="PHD_TAF3"/>
    <property type="match status" value="1"/>
</dbReference>
<feature type="compositionally biased region" description="Low complexity" evidence="5">
    <location>
        <begin position="453"/>
        <end position="468"/>
    </location>
</feature>
<evidence type="ECO:0000256" key="3">
    <source>
        <dbReference type="ARBA" id="ARBA00022833"/>
    </source>
</evidence>